<protein>
    <submittedName>
        <fullName evidence="4">DUF222 domain-containing protein</fullName>
    </submittedName>
</protein>
<feature type="compositionally biased region" description="Basic and acidic residues" evidence="2">
    <location>
        <begin position="594"/>
        <end position="603"/>
    </location>
</feature>
<evidence type="ECO:0000313" key="5">
    <source>
        <dbReference type="Proteomes" id="UP000308760"/>
    </source>
</evidence>
<comment type="caution">
    <text evidence="4">The sequence shown here is derived from an EMBL/GenBank/DDBJ whole genome shotgun (WGS) entry which is preliminary data.</text>
</comment>
<dbReference type="Gene3D" id="1.10.30.50">
    <property type="match status" value="1"/>
</dbReference>
<organism evidence="4 5">
    <name type="scientific">Glycomyces buryatensis</name>
    <dbReference type="NCBI Taxonomy" id="2570927"/>
    <lineage>
        <taxon>Bacteria</taxon>
        <taxon>Bacillati</taxon>
        <taxon>Actinomycetota</taxon>
        <taxon>Actinomycetes</taxon>
        <taxon>Glycomycetales</taxon>
        <taxon>Glycomycetaceae</taxon>
        <taxon>Glycomyces</taxon>
    </lineage>
</organism>
<reference evidence="5" key="1">
    <citation type="submission" date="2019-04" db="EMBL/GenBank/DDBJ databases">
        <title>Nocardioides xinjiangensis sp. nov.</title>
        <authorList>
            <person name="Liu S."/>
        </authorList>
    </citation>
    <scope>NUCLEOTIDE SEQUENCE [LARGE SCALE GENOMIC DNA]</scope>
    <source>
        <strain evidence="5">18</strain>
    </source>
</reference>
<dbReference type="SMART" id="SM00507">
    <property type="entry name" value="HNHc"/>
    <property type="match status" value="1"/>
</dbReference>
<evidence type="ECO:0000259" key="3">
    <source>
        <dbReference type="SMART" id="SM00507"/>
    </source>
</evidence>
<dbReference type="OrthoDB" id="3656171at2"/>
<dbReference type="Pfam" id="PF02720">
    <property type="entry name" value="DUF222"/>
    <property type="match status" value="1"/>
</dbReference>
<dbReference type="CDD" id="cd00085">
    <property type="entry name" value="HNHc"/>
    <property type="match status" value="1"/>
</dbReference>
<dbReference type="GO" id="GO:0004519">
    <property type="term" value="F:endonuclease activity"/>
    <property type="evidence" value="ECO:0007669"/>
    <property type="project" value="InterPro"/>
</dbReference>
<feature type="region of interest" description="Disordered" evidence="2">
    <location>
        <begin position="1"/>
        <end position="21"/>
    </location>
</feature>
<sequence>MALSNTTPLPTQTATGPDRRGKSEAIHTLLDEQAALINGAHASVLSSVIEAKTWNIHRDFDGFSALRDWLVSTFDFCQRTAADLAAIAGRTRKFTLLSEAATSQSARIDQVAFAVRQLDKTPAMRLYARTPYRQPVASPFDPAVSCPTPEALVAQYCAHAPFEDLKAHLAEIEASLADSAELFEGLGEQSLQHLDIWEQDNGMWGLAGQLSADTGALFAKMLATAVPPPRQDETDQDGDLPAASNRNAEALHQMLAAYGTNPAAPTRHGHTATLSLSCDIETLRGDVDLAEAPDRTPRLDGQPISVAKARLLACEAGVIPMVYDYATGEVVELGREERLPSTALRRKLEAEQPGGCAWFGCSRPVAWTEAHHIVHWADGGNTNADNLILLCRFHHGRIHTPGWTVTKTGPGAALIVHHDHADLAAADMAEYAEGDHGCGCADHRSSEDLEVDFRGGIDDAFPTGIYPEEQTEITDRDLKTSLDAYQLAQVERCIKRAKAKARYRFSDTGNPKAVIADRLGQPPGALPCPAARQQEAAGDADQQVPQPDPPGNGTRGSGPSSCRRRHYPPPSLRPRPGPPRPHPANEQQAPAHHSIADRFEANPKHTLTASRPPSTRADLCCR</sequence>
<comment type="similarity">
    <text evidence="1">Belongs to the Rv1128c/1148c/1588c/1702c/1945/3466 family.</text>
</comment>
<dbReference type="InterPro" id="IPR003615">
    <property type="entry name" value="HNH_nuc"/>
</dbReference>
<feature type="region of interest" description="Disordered" evidence="2">
    <location>
        <begin position="514"/>
        <end position="622"/>
    </location>
</feature>
<dbReference type="AlphaFoldDB" id="A0A4S8QHY5"/>
<accession>A0A4S8QHY5</accession>
<dbReference type="GO" id="GO:0008270">
    <property type="term" value="F:zinc ion binding"/>
    <property type="evidence" value="ECO:0007669"/>
    <property type="project" value="InterPro"/>
</dbReference>
<feature type="compositionally biased region" description="Polar residues" evidence="2">
    <location>
        <begin position="1"/>
        <end position="15"/>
    </location>
</feature>
<dbReference type="InterPro" id="IPR002711">
    <property type="entry name" value="HNH"/>
</dbReference>
<dbReference type="GO" id="GO:0003676">
    <property type="term" value="F:nucleic acid binding"/>
    <property type="evidence" value="ECO:0007669"/>
    <property type="project" value="InterPro"/>
</dbReference>
<dbReference type="Pfam" id="PF01844">
    <property type="entry name" value="HNH"/>
    <property type="match status" value="1"/>
</dbReference>
<evidence type="ECO:0000256" key="2">
    <source>
        <dbReference type="SAM" id="MobiDB-lite"/>
    </source>
</evidence>
<keyword evidence="5" id="KW-1185">Reference proteome</keyword>
<evidence type="ECO:0000256" key="1">
    <source>
        <dbReference type="ARBA" id="ARBA00023450"/>
    </source>
</evidence>
<feature type="compositionally biased region" description="Low complexity" evidence="2">
    <location>
        <begin position="536"/>
        <end position="545"/>
    </location>
</feature>
<gene>
    <name evidence="4" type="ORF">FAB82_01395</name>
</gene>
<feature type="compositionally biased region" description="Pro residues" evidence="2">
    <location>
        <begin position="568"/>
        <end position="582"/>
    </location>
</feature>
<reference evidence="4 5" key="2">
    <citation type="submission" date="2019-05" db="EMBL/GenBank/DDBJ databases">
        <title>Glycomyces buryatensis sp. nov.</title>
        <authorList>
            <person name="Nikitina E."/>
        </authorList>
    </citation>
    <scope>NUCLEOTIDE SEQUENCE [LARGE SCALE GENOMIC DNA]</scope>
    <source>
        <strain evidence="4 5">18</strain>
    </source>
</reference>
<feature type="domain" description="HNH nuclease" evidence="3">
    <location>
        <begin position="344"/>
        <end position="396"/>
    </location>
</feature>
<dbReference type="EMBL" id="STGY01000004">
    <property type="protein sequence ID" value="THV43361.1"/>
    <property type="molecule type" value="Genomic_DNA"/>
</dbReference>
<dbReference type="RefSeq" id="WP_136532752.1">
    <property type="nucleotide sequence ID" value="NZ_STGY01000004.1"/>
</dbReference>
<dbReference type="InterPro" id="IPR003870">
    <property type="entry name" value="DUF222"/>
</dbReference>
<proteinExistence type="inferred from homology"/>
<name>A0A4S8QHY5_9ACTN</name>
<evidence type="ECO:0000313" key="4">
    <source>
        <dbReference type="EMBL" id="THV43361.1"/>
    </source>
</evidence>
<dbReference type="Proteomes" id="UP000308760">
    <property type="component" value="Unassembled WGS sequence"/>
</dbReference>